<reference evidence="1" key="1">
    <citation type="submission" date="2018-05" db="EMBL/GenBank/DDBJ databases">
        <authorList>
            <person name="Lanie J.A."/>
            <person name="Ng W.-L."/>
            <person name="Kazmierczak K.M."/>
            <person name="Andrzejewski T.M."/>
            <person name="Davidsen T.M."/>
            <person name="Wayne K.J."/>
            <person name="Tettelin H."/>
            <person name="Glass J.I."/>
            <person name="Rusch D."/>
            <person name="Podicherti R."/>
            <person name="Tsui H.-C.T."/>
            <person name="Winkler M.E."/>
        </authorList>
    </citation>
    <scope>NUCLEOTIDE SEQUENCE</scope>
    <source>
        <strain evidence="1">ZC4RG45</strain>
    </source>
</reference>
<organism evidence="1">
    <name type="scientific">Thermocrispum agreste</name>
    <dbReference type="NCBI Taxonomy" id="37925"/>
    <lineage>
        <taxon>Bacteria</taxon>
        <taxon>Bacillati</taxon>
        <taxon>Actinomycetota</taxon>
        <taxon>Actinomycetes</taxon>
        <taxon>Pseudonocardiales</taxon>
        <taxon>Pseudonocardiaceae</taxon>
        <taxon>Thermocrispum</taxon>
    </lineage>
</organism>
<proteinExistence type="predicted"/>
<dbReference type="EMBL" id="QGUI01000607">
    <property type="protein sequence ID" value="PZM94277.1"/>
    <property type="molecule type" value="Genomic_DNA"/>
</dbReference>
<sequence>MGTTEPWVPPRAVRHQAALASGCRRACGRSCVVATTTTRANRVPARVRAIVCGSVPLISRADPDHRCR</sequence>
<dbReference type="AlphaFoldDB" id="A0A2W4JKK3"/>
<gene>
    <name evidence="1" type="ORF">DIU77_14545</name>
</gene>
<name>A0A2W4JKK3_9PSEU</name>
<accession>A0A2W4JKK3</accession>
<evidence type="ECO:0000313" key="1">
    <source>
        <dbReference type="EMBL" id="PZM94277.1"/>
    </source>
</evidence>
<comment type="caution">
    <text evidence="1">The sequence shown here is derived from an EMBL/GenBank/DDBJ whole genome shotgun (WGS) entry which is preliminary data.</text>
</comment>
<protein>
    <submittedName>
        <fullName evidence="1">Uncharacterized protein</fullName>
    </submittedName>
</protein>